<dbReference type="EMBL" id="CP046401">
    <property type="protein sequence ID" value="QGY47205.1"/>
    <property type="molecule type" value="Genomic_DNA"/>
</dbReference>
<keyword evidence="6 7" id="KW-0998">Cell outer membrane</keyword>
<feature type="domain" description="Secretin/TonB short N-terminal" evidence="8">
    <location>
        <begin position="70"/>
        <end position="120"/>
    </location>
</feature>
<evidence type="ECO:0000313" key="10">
    <source>
        <dbReference type="Proteomes" id="UP000428260"/>
    </source>
</evidence>
<gene>
    <name evidence="9" type="ORF">GM418_27135</name>
</gene>
<dbReference type="PROSITE" id="PS52016">
    <property type="entry name" value="TONB_DEPENDENT_REC_3"/>
    <property type="match status" value="1"/>
</dbReference>
<organism evidence="9 10">
    <name type="scientific">Maribellus comscasis</name>
    <dbReference type="NCBI Taxonomy" id="2681766"/>
    <lineage>
        <taxon>Bacteria</taxon>
        <taxon>Pseudomonadati</taxon>
        <taxon>Bacteroidota</taxon>
        <taxon>Bacteroidia</taxon>
        <taxon>Marinilabiliales</taxon>
        <taxon>Prolixibacteraceae</taxon>
        <taxon>Maribellus</taxon>
    </lineage>
</organism>
<evidence type="ECO:0000256" key="4">
    <source>
        <dbReference type="ARBA" id="ARBA00022692"/>
    </source>
</evidence>
<dbReference type="AlphaFoldDB" id="A0A6I6JVM4"/>
<keyword evidence="3 7" id="KW-1134">Transmembrane beta strand</keyword>
<evidence type="ECO:0000256" key="2">
    <source>
        <dbReference type="ARBA" id="ARBA00022448"/>
    </source>
</evidence>
<dbReference type="GO" id="GO:0009279">
    <property type="term" value="C:cell outer membrane"/>
    <property type="evidence" value="ECO:0007669"/>
    <property type="project" value="UniProtKB-SubCell"/>
</dbReference>
<dbReference type="InterPro" id="IPR039426">
    <property type="entry name" value="TonB-dep_rcpt-like"/>
</dbReference>
<dbReference type="Gene3D" id="2.60.40.1120">
    <property type="entry name" value="Carboxypeptidase-like, regulatory domain"/>
    <property type="match status" value="1"/>
</dbReference>
<name>A0A6I6JVM4_9BACT</name>
<dbReference type="InterPro" id="IPR023997">
    <property type="entry name" value="TonB-dep_OMP_SusC/RagA_CS"/>
</dbReference>
<reference evidence="9 10" key="1">
    <citation type="submission" date="2019-11" db="EMBL/GenBank/DDBJ databases">
        <authorList>
            <person name="Zheng R.K."/>
            <person name="Sun C.M."/>
        </authorList>
    </citation>
    <scope>NUCLEOTIDE SEQUENCE [LARGE SCALE GENOMIC DNA]</scope>
    <source>
        <strain evidence="9 10">WC007</strain>
    </source>
</reference>
<comment type="similarity">
    <text evidence="7">Belongs to the TonB-dependent receptor family.</text>
</comment>
<dbReference type="InterPro" id="IPR023996">
    <property type="entry name" value="TonB-dep_OMP_SusC/RagA"/>
</dbReference>
<dbReference type="InterPro" id="IPR036942">
    <property type="entry name" value="Beta-barrel_TonB_sf"/>
</dbReference>
<evidence type="ECO:0000256" key="5">
    <source>
        <dbReference type="ARBA" id="ARBA00023136"/>
    </source>
</evidence>
<dbReference type="InterPro" id="IPR011662">
    <property type="entry name" value="Secretin/TonB_short_N"/>
</dbReference>
<protein>
    <submittedName>
        <fullName evidence="9">SusC/RagA family TonB-linked outer membrane protein</fullName>
    </submittedName>
</protein>
<evidence type="ECO:0000256" key="6">
    <source>
        <dbReference type="ARBA" id="ARBA00023237"/>
    </source>
</evidence>
<sequence length="1108" mass="123547">MKKIRLQRRKCASFPLKKLVLMTKLTTLLILISFMQISAEVYSQAGKLDLNVKNLSIQEILEEIEDNSEYRFFYDNAQVDLSKKISINTRQEELSSILKELFEGTDLSYEIKDYLILITSKDAKTLVLDQAEQKNITGLVSDESGQPLPGVTVVVKGTSTGTVTDNDGKYILTGIDDGITLIFSFVGMRTQEITVDGQSSIDITMVADAIGIEEVVAVGYGTLKKRDVTGSIVSIDNETIERTSSGGNVLSAIKGSVPGLNIITTQASAEQSSNIEIRGVKSITASNQPLIIVDGIPFSGSLSEFPTADIGSIEVLKDASSSAIYGSRGANGVIIITTKKGESGKTRVQIQSKVGFLELAKKPDIFTGPEFYDKKLEYNSRTFGLTDPEEIFTPSELELYNAGTYTDWIDVVTRVGKQQEHTISLSGSDEEQSFYVSGNFLQVKGIAKNDDFSRYSFRFNYNNTLTPWLKFATNTSLVFLDRDGLPADFRDAYYMNPLSLAYNEDGTIKRYPWPERLEFASPLDGLVADDINREYKVFSNNYLDVDIPFISGLNYRLNTGVTFRFRNNETYYNRETKTGFESGGISNVNSNYNTNYLVEHILSYRKDIEDHSIFLTGLYSFQKDEYRQRGISSSGFTSDILTTWQASGAALAIPSSNFVSSSLVSQMARLNYSFKQRYSLTATIRRDGYSGFGADTKYGVFPSVGAAWNIGEENFMAGADWVNYLKLRASWGKNGNQAIGAYSTLSRMAENNYLGGETATETAPGFVPSALANPNLGWETTRTIDGGIDFGLFDGKLQGALSLYKSKVTDLLLNRRISTTLGIPGSSIRQNIGETENKGYEFSLSSDIINSNDFLWNLDFNISSFKNKIVDLYGDGQDDVLNRWFIGEPIEVIFGYVHDGIWQLGEEDEIANSPLPDKFPGATKVLDASGDGVIDEDDRRIQGSVYPDFRTGLNSYIQYKDFSVNLMFYAVVGVKKVNAAGLLAHTWEYRRNNGAYWDYWTEDNPTNKYYVNHGENNSGYPVLFLQDASYLRLRDIKVSYNFKNLLSDVVKLQDCTLFFNVDNVFTVTKWQGMDPELIGASEAFDASQWDVVPVPPQRTYLFGLNLKF</sequence>
<dbReference type="SUPFAM" id="SSF49464">
    <property type="entry name" value="Carboxypeptidase regulatory domain-like"/>
    <property type="match status" value="1"/>
</dbReference>
<dbReference type="NCBIfam" id="TIGR04056">
    <property type="entry name" value="OMP_RagA_SusC"/>
    <property type="match status" value="1"/>
</dbReference>
<keyword evidence="2 7" id="KW-0813">Transport</keyword>
<accession>A0A6I6JVM4</accession>
<dbReference type="SMART" id="SM00965">
    <property type="entry name" value="STN"/>
    <property type="match status" value="1"/>
</dbReference>
<dbReference type="Pfam" id="PF07660">
    <property type="entry name" value="STN"/>
    <property type="match status" value="1"/>
</dbReference>
<evidence type="ECO:0000256" key="7">
    <source>
        <dbReference type="PROSITE-ProRule" id="PRU01360"/>
    </source>
</evidence>
<dbReference type="InterPro" id="IPR012910">
    <property type="entry name" value="Plug_dom"/>
</dbReference>
<dbReference type="Pfam" id="PF13715">
    <property type="entry name" value="CarbopepD_reg_2"/>
    <property type="match status" value="1"/>
</dbReference>
<evidence type="ECO:0000313" key="9">
    <source>
        <dbReference type="EMBL" id="QGY47205.1"/>
    </source>
</evidence>
<dbReference type="Pfam" id="PF07715">
    <property type="entry name" value="Plug"/>
    <property type="match status" value="1"/>
</dbReference>
<keyword evidence="5 7" id="KW-0472">Membrane</keyword>
<proteinExistence type="inferred from homology"/>
<dbReference type="Gene3D" id="2.170.130.10">
    <property type="entry name" value="TonB-dependent receptor, plug domain"/>
    <property type="match status" value="1"/>
</dbReference>
<dbReference type="Proteomes" id="UP000428260">
    <property type="component" value="Chromosome"/>
</dbReference>
<keyword evidence="4 7" id="KW-0812">Transmembrane</keyword>
<dbReference type="InterPro" id="IPR008969">
    <property type="entry name" value="CarboxyPept-like_regulatory"/>
</dbReference>
<evidence type="ECO:0000259" key="8">
    <source>
        <dbReference type="SMART" id="SM00965"/>
    </source>
</evidence>
<dbReference type="KEGG" id="mcos:GM418_27135"/>
<evidence type="ECO:0000256" key="1">
    <source>
        <dbReference type="ARBA" id="ARBA00004571"/>
    </source>
</evidence>
<comment type="subcellular location">
    <subcellularLocation>
        <location evidence="1 7">Cell outer membrane</location>
        <topology evidence="1 7">Multi-pass membrane protein</topology>
    </subcellularLocation>
</comment>
<keyword evidence="10" id="KW-1185">Reference proteome</keyword>
<dbReference type="InterPro" id="IPR037066">
    <property type="entry name" value="Plug_dom_sf"/>
</dbReference>
<dbReference type="SUPFAM" id="SSF56935">
    <property type="entry name" value="Porins"/>
    <property type="match status" value="1"/>
</dbReference>
<dbReference type="NCBIfam" id="TIGR04057">
    <property type="entry name" value="SusC_RagA_signa"/>
    <property type="match status" value="1"/>
</dbReference>
<dbReference type="Gene3D" id="2.40.170.20">
    <property type="entry name" value="TonB-dependent receptor, beta-barrel domain"/>
    <property type="match status" value="1"/>
</dbReference>
<evidence type="ECO:0000256" key="3">
    <source>
        <dbReference type="ARBA" id="ARBA00022452"/>
    </source>
</evidence>